<feature type="transmembrane region" description="Helical" evidence="1">
    <location>
        <begin position="183"/>
        <end position="202"/>
    </location>
</feature>
<proteinExistence type="predicted"/>
<accession>A0ABV7GBR7</accession>
<feature type="transmembrane region" description="Helical" evidence="1">
    <location>
        <begin position="57"/>
        <end position="79"/>
    </location>
</feature>
<gene>
    <name evidence="2" type="ORF">ACFOE0_06430</name>
</gene>
<keyword evidence="1" id="KW-0812">Transmembrane</keyword>
<dbReference type="EMBL" id="JBHRTD010000006">
    <property type="protein sequence ID" value="MFC3137828.1"/>
    <property type="molecule type" value="Genomic_DNA"/>
</dbReference>
<dbReference type="RefSeq" id="WP_248934963.1">
    <property type="nucleotide sequence ID" value="NZ_JAKILF010000002.1"/>
</dbReference>
<keyword evidence="3" id="KW-1185">Reference proteome</keyword>
<dbReference type="Pfam" id="PF06197">
    <property type="entry name" value="DUF998"/>
    <property type="match status" value="1"/>
</dbReference>
<evidence type="ECO:0000256" key="1">
    <source>
        <dbReference type="SAM" id="Phobius"/>
    </source>
</evidence>
<name>A0ABV7GBR7_9GAMM</name>
<organism evidence="2 3">
    <name type="scientific">Shewanella submarina</name>
    <dbReference type="NCBI Taxonomy" id="2016376"/>
    <lineage>
        <taxon>Bacteria</taxon>
        <taxon>Pseudomonadati</taxon>
        <taxon>Pseudomonadota</taxon>
        <taxon>Gammaproteobacteria</taxon>
        <taxon>Alteromonadales</taxon>
        <taxon>Shewanellaceae</taxon>
        <taxon>Shewanella</taxon>
    </lineage>
</organism>
<reference evidence="3" key="1">
    <citation type="journal article" date="2019" name="Int. J. Syst. Evol. Microbiol.">
        <title>The Global Catalogue of Microorganisms (GCM) 10K type strain sequencing project: providing services to taxonomists for standard genome sequencing and annotation.</title>
        <authorList>
            <consortium name="The Broad Institute Genomics Platform"/>
            <consortium name="The Broad Institute Genome Sequencing Center for Infectious Disease"/>
            <person name="Wu L."/>
            <person name="Ma J."/>
        </authorList>
    </citation>
    <scope>NUCLEOTIDE SEQUENCE [LARGE SCALE GENOMIC DNA]</scope>
    <source>
        <strain evidence="3">KCTC 52277</strain>
    </source>
</reference>
<comment type="caution">
    <text evidence="2">The sequence shown here is derived from an EMBL/GenBank/DDBJ whole genome shotgun (WGS) entry which is preliminary data.</text>
</comment>
<evidence type="ECO:0000313" key="3">
    <source>
        <dbReference type="Proteomes" id="UP001595621"/>
    </source>
</evidence>
<dbReference type="Proteomes" id="UP001595621">
    <property type="component" value="Unassembled WGS sequence"/>
</dbReference>
<keyword evidence="1" id="KW-1133">Transmembrane helix</keyword>
<feature type="transmembrane region" description="Helical" evidence="1">
    <location>
        <begin position="20"/>
        <end position="37"/>
    </location>
</feature>
<feature type="transmembrane region" description="Helical" evidence="1">
    <location>
        <begin position="91"/>
        <end position="110"/>
    </location>
</feature>
<sequence length="210" mass="23232">MLGQFLIFSRHEWIRRLPLISYLWLVFTVLIGGLFYPDYSHISQYMSELGATGAPHAWLVNYLGFVPTEILLLVFLAMALPVLPQSVPTRLGIGLIGIYALLLIGASIFACDFECRPVEQASFSHGLHITLGTFAYLAGISGVLVTSVSARQWPGGFTLMMAGVVVAILAFGLLLNLNPDLRFVGLMQRTMETLMYLWFMLLGRTAARMA</sequence>
<feature type="transmembrane region" description="Helical" evidence="1">
    <location>
        <begin position="157"/>
        <end position="177"/>
    </location>
</feature>
<evidence type="ECO:0000313" key="2">
    <source>
        <dbReference type="EMBL" id="MFC3137828.1"/>
    </source>
</evidence>
<keyword evidence="1" id="KW-0472">Membrane</keyword>
<dbReference type="InterPro" id="IPR009339">
    <property type="entry name" value="DUF998"/>
</dbReference>
<protein>
    <submittedName>
        <fullName evidence="2">DUF998 domain-containing protein</fullName>
    </submittedName>
</protein>
<feature type="transmembrane region" description="Helical" evidence="1">
    <location>
        <begin position="122"/>
        <end position="145"/>
    </location>
</feature>